<protein>
    <submittedName>
        <fullName evidence="2">Uncharacterized protein</fullName>
    </submittedName>
</protein>
<dbReference type="RefSeq" id="WP_224037429.1">
    <property type="nucleotide sequence ID" value="NZ_AP024849.1"/>
</dbReference>
<accession>A0ABM7T1V8</accession>
<name>A0ABM7T1V8_9CLOT</name>
<reference evidence="3" key="1">
    <citation type="submission" date="2021-07" db="EMBL/GenBank/DDBJ databases">
        <title>Complete genome sequencing of a Clostridium isolate.</title>
        <authorList>
            <person name="Ueki A."/>
            <person name="Tonouchi A."/>
        </authorList>
    </citation>
    <scope>NUCLEOTIDE SEQUENCE [LARGE SCALE GENOMIC DNA]</scope>
    <source>
        <strain evidence="3">C5S11</strain>
    </source>
</reference>
<evidence type="ECO:0000256" key="1">
    <source>
        <dbReference type="SAM" id="SignalP"/>
    </source>
</evidence>
<feature type="chain" id="PRO_5045908589" evidence="1">
    <location>
        <begin position="27"/>
        <end position="297"/>
    </location>
</feature>
<proteinExistence type="predicted"/>
<keyword evidence="1" id="KW-0732">Signal</keyword>
<sequence>MKTKKITNIILLCCIFTSSIIIPVYATDSVGSANNIAATTTTGSAVTVATQYNTKENAIALKRNTKEDSVTWKSNRVSYSKVIGEAWFKVYLPQGEQATTLYTDKNVTATVISESNQEIFNGQYGKGHAISQKMNIETSGTYYIKLTPEDNQIPYDFYIMAGEPNYKNAEYECTANTTLRLSGSTGKTNTAYFNLSSQSSIPDGALVRQINIYPGGRMSQWVDVDFYLKPESYATIKLPYTSIFSQDNVGQDFGLINVKQSWSIYFNRTSSYVKSINSVNPTIKLWYCAPDYTSIYE</sequence>
<feature type="signal peptide" evidence="1">
    <location>
        <begin position="1"/>
        <end position="26"/>
    </location>
</feature>
<gene>
    <name evidence="2" type="ORF">psyc5s11_19560</name>
</gene>
<evidence type="ECO:0000313" key="3">
    <source>
        <dbReference type="Proteomes" id="UP000824633"/>
    </source>
</evidence>
<organism evidence="2 3">
    <name type="scientific">Clostridium gelidum</name>
    <dbReference type="NCBI Taxonomy" id="704125"/>
    <lineage>
        <taxon>Bacteria</taxon>
        <taxon>Bacillati</taxon>
        <taxon>Bacillota</taxon>
        <taxon>Clostridia</taxon>
        <taxon>Eubacteriales</taxon>
        <taxon>Clostridiaceae</taxon>
        <taxon>Clostridium</taxon>
    </lineage>
</organism>
<keyword evidence="3" id="KW-1185">Reference proteome</keyword>
<dbReference type="EMBL" id="AP024849">
    <property type="protein sequence ID" value="BCZ45889.1"/>
    <property type="molecule type" value="Genomic_DNA"/>
</dbReference>
<evidence type="ECO:0000313" key="2">
    <source>
        <dbReference type="EMBL" id="BCZ45889.1"/>
    </source>
</evidence>
<dbReference type="Proteomes" id="UP000824633">
    <property type="component" value="Chromosome"/>
</dbReference>